<organism evidence="1 2">
    <name type="scientific">Brassica oleracea var. oleracea</name>
    <dbReference type="NCBI Taxonomy" id="109376"/>
    <lineage>
        <taxon>Eukaryota</taxon>
        <taxon>Viridiplantae</taxon>
        <taxon>Streptophyta</taxon>
        <taxon>Embryophyta</taxon>
        <taxon>Tracheophyta</taxon>
        <taxon>Spermatophyta</taxon>
        <taxon>Magnoliopsida</taxon>
        <taxon>eudicotyledons</taxon>
        <taxon>Gunneridae</taxon>
        <taxon>Pentapetalae</taxon>
        <taxon>rosids</taxon>
        <taxon>malvids</taxon>
        <taxon>Brassicales</taxon>
        <taxon>Brassicaceae</taxon>
        <taxon>Brassiceae</taxon>
        <taxon>Brassica</taxon>
    </lineage>
</organism>
<evidence type="ECO:0000313" key="1">
    <source>
        <dbReference type="EnsemblPlants" id="Bo5g021090.1"/>
    </source>
</evidence>
<dbReference type="HOGENOM" id="CLU_1588748_0_0_1"/>
<dbReference type="AlphaFoldDB" id="A0A0D3CAJ5"/>
<protein>
    <submittedName>
        <fullName evidence="1">Uncharacterized protein</fullName>
    </submittedName>
</protein>
<sequence>MAINQLHSNLKAGRCKKIVVTCLLQFWETTNVKKACELLGLDLFFDDEKLTLIQGSIGVHRLYIFKKLLKEGAIYELFYSICFGDICCIKTTYNTETQAIQCVMVTIRLDSLLAGGQPKLLVCLIWLHINFIKVKILGVEPKLIVPTNIHPKFAGAEYCRLDFPECYF</sequence>
<name>A0A0D3CAJ5_BRAOL</name>
<proteinExistence type="predicted"/>
<dbReference type="Proteomes" id="UP000032141">
    <property type="component" value="Chromosome C5"/>
</dbReference>
<reference evidence="1" key="2">
    <citation type="submission" date="2015-03" db="UniProtKB">
        <authorList>
            <consortium name="EnsemblPlants"/>
        </authorList>
    </citation>
    <scope>IDENTIFICATION</scope>
</reference>
<evidence type="ECO:0000313" key="2">
    <source>
        <dbReference type="Proteomes" id="UP000032141"/>
    </source>
</evidence>
<dbReference type="Gramene" id="Bo5g021090.1">
    <property type="protein sequence ID" value="Bo5g021090.1"/>
    <property type="gene ID" value="Bo5g021090"/>
</dbReference>
<accession>A0A0D3CAJ5</accession>
<reference evidence="1 2" key="1">
    <citation type="journal article" date="2014" name="Genome Biol.">
        <title>Transcriptome and methylome profiling reveals relics of genome dominance in the mesopolyploid Brassica oleracea.</title>
        <authorList>
            <person name="Parkin I.A."/>
            <person name="Koh C."/>
            <person name="Tang H."/>
            <person name="Robinson S.J."/>
            <person name="Kagale S."/>
            <person name="Clarke W.E."/>
            <person name="Town C.D."/>
            <person name="Nixon J."/>
            <person name="Krishnakumar V."/>
            <person name="Bidwell S.L."/>
            <person name="Denoeud F."/>
            <person name="Belcram H."/>
            <person name="Links M.G."/>
            <person name="Just J."/>
            <person name="Clarke C."/>
            <person name="Bender T."/>
            <person name="Huebert T."/>
            <person name="Mason A.S."/>
            <person name="Pires J.C."/>
            <person name="Barker G."/>
            <person name="Moore J."/>
            <person name="Walley P.G."/>
            <person name="Manoli S."/>
            <person name="Batley J."/>
            <person name="Edwards D."/>
            <person name="Nelson M.N."/>
            <person name="Wang X."/>
            <person name="Paterson A.H."/>
            <person name="King G."/>
            <person name="Bancroft I."/>
            <person name="Chalhoub B."/>
            <person name="Sharpe A.G."/>
        </authorList>
    </citation>
    <scope>NUCLEOTIDE SEQUENCE</scope>
    <source>
        <strain evidence="1 2">cv. TO1000</strain>
    </source>
</reference>
<keyword evidence="2" id="KW-1185">Reference proteome</keyword>
<dbReference type="EnsemblPlants" id="Bo5g021090.1">
    <property type="protein sequence ID" value="Bo5g021090.1"/>
    <property type="gene ID" value="Bo5g021090"/>
</dbReference>